<protein>
    <submittedName>
        <fullName evidence="2">Type 1 capsular polysaccharide biosynthesis protein J</fullName>
    </submittedName>
</protein>
<name>D5VNV9_CAUST</name>
<keyword evidence="1" id="KW-0812">Transmembrane</keyword>
<dbReference type="AlphaFoldDB" id="D5VNV9"/>
<keyword evidence="1" id="KW-0472">Membrane</keyword>
<dbReference type="HOGENOM" id="CLU_184434_1_0_5"/>
<organism evidence="2 3">
    <name type="scientific">Caulobacter segnis (strain ATCC 21756 / DSM 7131 / JCM 7823 / NBRC 15250 / LMG 17158 / TK0059)</name>
    <name type="common">Mycoplana segnis</name>
    <dbReference type="NCBI Taxonomy" id="509190"/>
    <lineage>
        <taxon>Bacteria</taxon>
        <taxon>Pseudomonadati</taxon>
        <taxon>Pseudomonadota</taxon>
        <taxon>Alphaproteobacteria</taxon>
        <taxon>Caulobacterales</taxon>
        <taxon>Caulobacteraceae</taxon>
        <taxon>Caulobacter</taxon>
    </lineage>
</organism>
<dbReference type="eggNOG" id="ENOG5033D4Z">
    <property type="taxonomic scope" value="Bacteria"/>
</dbReference>
<gene>
    <name evidence="2" type="ordered locus">Cseg_3761</name>
</gene>
<evidence type="ECO:0000313" key="2">
    <source>
        <dbReference type="EMBL" id="ADG12182.1"/>
    </source>
</evidence>
<dbReference type="STRING" id="509190.Cseg_3761"/>
<feature type="transmembrane region" description="Helical" evidence="1">
    <location>
        <begin position="22"/>
        <end position="47"/>
    </location>
</feature>
<proteinExistence type="predicted"/>
<dbReference type="RefSeq" id="WP_013080825.1">
    <property type="nucleotide sequence ID" value="NC_014100.1"/>
</dbReference>
<dbReference type="Proteomes" id="UP000002629">
    <property type="component" value="Chromosome"/>
</dbReference>
<evidence type="ECO:0000313" key="3">
    <source>
        <dbReference type="Proteomes" id="UP000002629"/>
    </source>
</evidence>
<dbReference type="Pfam" id="PF19883">
    <property type="entry name" value="DUF6356"/>
    <property type="match status" value="1"/>
</dbReference>
<keyword evidence="1" id="KW-1133">Transmembrane helix</keyword>
<sequence>MLASFTRHPRSVGESYGQHMGVAWSFGFTLIAAGLACLVHGLLPFAFERTGSRTVRQLNERLSNRCARADAHFAPAPIAGETVRG</sequence>
<evidence type="ECO:0000256" key="1">
    <source>
        <dbReference type="SAM" id="Phobius"/>
    </source>
</evidence>
<accession>D5VNV9</accession>
<reference evidence="3" key="1">
    <citation type="journal article" date="2011" name="J. Bacteriol.">
        <title>Genome sequences of eight morphologically diverse alphaproteobacteria.</title>
        <authorList>
            <consortium name="US DOE Joint Genome Institute"/>
            <person name="Brown P.J."/>
            <person name="Kysela D.T."/>
            <person name="Buechlein A."/>
            <person name="Hemmerich C."/>
            <person name="Brun Y.V."/>
        </authorList>
    </citation>
    <scope>NUCLEOTIDE SEQUENCE [LARGE SCALE GENOMIC DNA]</scope>
    <source>
        <strain evidence="3">ATCC 21756 / DSM 7131 / JCM 7823 / NBRC 15250 / LMG 17158 / TK0059</strain>
    </source>
</reference>
<dbReference type="InterPro" id="IPR045936">
    <property type="entry name" value="DUF6356"/>
</dbReference>
<dbReference type="EMBL" id="CP002008">
    <property type="protein sequence ID" value="ADG12182.1"/>
    <property type="molecule type" value="Genomic_DNA"/>
</dbReference>
<dbReference type="KEGG" id="cse:Cseg_3761"/>